<proteinExistence type="predicted"/>
<reference evidence="2 3" key="1">
    <citation type="submission" date="2019-11" db="EMBL/GenBank/DDBJ databases">
        <authorList>
            <person name="Holert J."/>
        </authorList>
    </citation>
    <scope>NUCLEOTIDE SEQUENCE [LARGE SCALE GENOMIC DNA]</scope>
    <source>
        <strain evidence="2">BC8_1</strain>
    </source>
</reference>
<dbReference type="OrthoDB" id="4558696at2"/>
<dbReference type="RefSeq" id="WP_159231509.1">
    <property type="nucleotide sequence ID" value="NZ_CACSIP010000023.1"/>
</dbReference>
<evidence type="ECO:0008006" key="4">
    <source>
        <dbReference type="Google" id="ProtNLM"/>
    </source>
</evidence>
<accession>A0A5S9QY05</accession>
<gene>
    <name evidence="2" type="ORF">AELLOGFF_00915</name>
</gene>
<keyword evidence="3" id="KW-1185">Reference proteome</keyword>
<evidence type="ECO:0000256" key="1">
    <source>
        <dbReference type="SAM" id="MobiDB-lite"/>
    </source>
</evidence>
<dbReference type="AlphaFoldDB" id="A0A5S9QY05"/>
<name>A0A5S9QY05_MYCVN</name>
<evidence type="ECO:0000313" key="2">
    <source>
        <dbReference type="EMBL" id="CAA0124237.1"/>
    </source>
</evidence>
<feature type="region of interest" description="Disordered" evidence="1">
    <location>
        <begin position="1"/>
        <end position="68"/>
    </location>
</feature>
<dbReference type="Proteomes" id="UP000430146">
    <property type="component" value="Unassembled WGS sequence"/>
</dbReference>
<organism evidence="2 3">
    <name type="scientific">Mycolicibacterium vanbaalenii</name>
    <name type="common">Mycobacterium vanbaalenii</name>
    <dbReference type="NCBI Taxonomy" id="110539"/>
    <lineage>
        <taxon>Bacteria</taxon>
        <taxon>Bacillati</taxon>
        <taxon>Actinomycetota</taxon>
        <taxon>Actinomycetes</taxon>
        <taxon>Mycobacteriales</taxon>
        <taxon>Mycobacteriaceae</taxon>
        <taxon>Mycolicibacterium</taxon>
    </lineage>
</organism>
<feature type="compositionally biased region" description="Polar residues" evidence="1">
    <location>
        <begin position="31"/>
        <end position="45"/>
    </location>
</feature>
<sequence length="154" mass="16930">MTKKAATSTERDANRSSGTRHRSAITGKFVKTSTAARNPRTTVTERNPDNDKVTRPPLGTRDDSLGEGVSLMERHLPSDLDEETIERLAAEAEDGVPPEKLRRRGRPSIAEDASSTYSVRLPIGLVTLTDERSAIDGVSRGETIRRALIEYLTK</sequence>
<protein>
    <recommendedName>
        <fullName evidence="4">Ribbon-helix-helix protein CopG domain-containing protein</fullName>
    </recommendedName>
</protein>
<feature type="region of interest" description="Disordered" evidence="1">
    <location>
        <begin position="90"/>
        <end position="111"/>
    </location>
</feature>
<dbReference type="EMBL" id="CACSIP010000023">
    <property type="protein sequence ID" value="CAA0124237.1"/>
    <property type="molecule type" value="Genomic_DNA"/>
</dbReference>
<evidence type="ECO:0000313" key="3">
    <source>
        <dbReference type="Proteomes" id="UP000430146"/>
    </source>
</evidence>
<feature type="compositionally biased region" description="Basic and acidic residues" evidence="1">
    <location>
        <begin position="46"/>
        <end position="64"/>
    </location>
</feature>